<dbReference type="RefSeq" id="WP_346151866.1">
    <property type="nucleotide sequence ID" value="NZ_BAAATE010000021.1"/>
</dbReference>
<organism evidence="3 4">
    <name type="scientific">Nonomuraea recticatena</name>
    <dbReference type="NCBI Taxonomy" id="46178"/>
    <lineage>
        <taxon>Bacteria</taxon>
        <taxon>Bacillati</taxon>
        <taxon>Actinomycetota</taxon>
        <taxon>Actinomycetes</taxon>
        <taxon>Streptosporangiales</taxon>
        <taxon>Streptosporangiaceae</taxon>
        <taxon>Nonomuraea</taxon>
    </lineage>
</organism>
<comment type="caution">
    <text evidence="3">The sequence shown here is derived from an EMBL/GenBank/DDBJ whole genome shotgun (WGS) entry which is preliminary data.</text>
</comment>
<dbReference type="InterPro" id="IPR032710">
    <property type="entry name" value="NTF2-like_dom_sf"/>
</dbReference>
<feature type="signal peptide" evidence="1">
    <location>
        <begin position="1"/>
        <end position="27"/>
    </location>
</feature>
<evidence type="ECO:0000256" key="1">
    <source>
        <dbReference type="SAM" id="SignalP"/>
    </source>
</evidence>
<dbReference type="Gene3D" id="3.10.450.50">
    <property type="match status" value="1"/>
</dbReference>
<keyword evidence="4" id="KW-1185">Reference proteome</keyword>
<dbReference type="SUPFAM" id="SSF54427">
    <property type="entry name" value="NTF2-like"/>
    <property type="match status" value="1"/>
</dbReference>
<evidence type="ECO:0000313" key="4">
    <source>
        <dbReference type="Proteomes" id="UP001501666"/>
    </source>
</evidence>
<accession>A0ABN3SPS6</accession>
<dbReference type="EMBL" id="BAAATE010000021">
    <property type="protein sequence ID" value="GAA2681250.1"/>
    <property type="molecule type" value="Genomic_DNA"/>
</dbReference>
<gene>
    <name evidence="3" type="ORF">GCM10010412_065970</name>
</gene>
<feature type="domain" description="SnoaL-like" evidence="2">
    <location>
        <begin position="64"/>
        <end position="145"/>
    </location>
</feature>
<proteinExistence type="predicted"/>
<name>A0ABN3SPS6_9ACTN</name>
<evidence type="ECO:0000259" key="2">
    <source>
        <dbReference type="Pfam" id="PF12680"/>
    </source>
</evidence>
<reference evidence="3 4" key="1">
    <citation type="journal article" date="2019" name="Int. J. Syst. Evol. Microbiol.">
        <title>The Global Catalogue of Microorganisms (GCM) 10K type strain sequencing project: providing services to taxonomists for standard genome sequencing and annotation.</title>
        <authorList>
            <consortium name="The Broad Institute Genomics Platform"/>
            <consortium name="The Broad Institute Genome Sequencing Center for Infectious Disease"/>
            <person name="Wu L."/>
            <person name="Ma J."/>
        </authorList>
    </citation>
    <scope>NUCLEOTIDE SEQUENCE [LARGE SCALE GENOMIC DNA]</scope>
    <source>
        <strain evidence="3 4">JCM 6835</strain>
    </source>
</reference>
<dbReference type="Pfam" id="PF12680">
    <property type="entry name" value="SnoaL_2"/>
    <property type="match status" value="1"/>
</dbReference>
<dbReference type="Proteomes" id="UP001501666">
    <property type="component" value="Unassembled WGS sequence"/>
</dbReference>
<feature type="chain" id="PRO_5047355602" description="SnoaL-like domain-containing protein" evidence="1">
    <location>
        <begin position="28"/>
        <end position="338"/>
    </location>
</feature>
<evidence type="ECO:0000313" key="3">
    <source>
        <dbReference type="EMBL" id="GAA2681250.1"/>
    </source>
</evidence>
<protein>
    <recommendedName>
        <fullName evidence="2">SnoaL-like domain-containing protein</fullName>
    </recommendedName>
</protein>
<keyword evidence="1" id="KW-0732">Signal</keyword>
<dbReference type="InterPro" id="IPR037401">
    <property type="entry name" value="SnoaL-like"/>
</dbReference>
<sequence>MTNRKRFLTAALLTTLTLTTFAGPSWAQQEDGPVTEGTISPQAQTFIDRQTRFGSMPTGDGTERVEAYAVMFAEDATLWEAASPLIRGKENIKQSITATLGLVPQIGFTPQRIAAGGDTVMYGAHNSAVIGGKAIDYPAIYRVALDESGDVVQGRRYYDRYSWFAPIATGELKLDNLFGGITDRTADAERPAEVPAARLRKGLLGRAAAWNARNARALVAASGRAPLTGPGLEGRKLYTTTAKLAYLDRLLGRFDDDEQGRNPTALRPGQAIPTREATYQEWYGTVRSQGREITYGVIERFGHHNGKVTDWSLTFDTLPLIADADKITNLYGLLRPTS</sequence>